<dbReference type="SMART" id="SM00636">
    <property type="entry name" value="Glyco_18"/>
    <property type="match status" value="1"/>
</dbReference>
<dbReference type="PROSITE" id="PS51910">
    <property type="entry name" value="GH18_2"/>
    <property type="match status" value="1"/>
</dbReference>
<feature type="domain" description="GH18" evidence="6">
    <location>
        <begin position="262"/>
        <end position="579"/>
    </location>
</feature>
<evidence type="ECO:0000256" key="2">
    <source>
        <dbReference type="ARBA" id="ARBA00023295"/>
    </source>
</evidence>
<protein>
    <submittedName>
        <fullName evidence="7">Glycosyl hydrolase</fullName>
    </submittedName>
</protein>
<name>A0A4Y6UX56_SACBS</name>
<dbReference type="Gene3D" id="3.20.20.80">
    <property type="entry name" value="Glycosidases"/>
    <property type="match status" value="1"/>
</dbReference>
<dbReference type="EMBL" id="CP041217">
    <property type="protein sequence ID" value="QDH20605.1"/>
    <property type="molecule type" value="Genomic_DNA"/>
</dbReference>
<dbReference type="SUPFAM" id="SSF51445">
    <property type="entry name" value="(Trans)glycosidases"/>
    <property type="match status" value="1"/>
</dbReference>
<dbReference type="Gene3D" id="3.10.50.10">
    <property type="match status" value="1"/>
</dbReference>
<dbReference type="PANTHER" id="PTHR46066:SF2">
    <property type="entry name" value="CHITINASE DOMAIN-CONTAINING PROTEIN 1"/>
    <property type="match status" value="1"/>
</dbReference>
<dbReference type="PANTHER" id="PTHR46066">
    <property type="entry name" value="CHITINASE DOMAIN-CONTAINING PROTEIN 1 FAMILY MEMBER"/>
    <property type="match status" value="1"/>
</dbReference>
<dbReference type="KEGG" id="saca:FFV09_06925"/>
<comment type="similarity">
    <text evidence="4">Belongs to the glycosyl hydrolase 18 family.</text>
</comment>
<evidence type="ECO:0000313" key="7">
    <source>
        <dbReference type="EMBL" id="QDH20605.1"/>
    </source>
</evidence>
<dbReference type="Gene3D" id="2.30.30.40">
    <property type="entry name" value="SH3 Domains"/>
    <property type="match status" value="1"/>
</dbReference>
<evidence type="ECO:0000256" key="1">
    <source>
        <dbReference type="ARBA" id="ARBA00022801"/>
    </source>
</evidence>
<gene>
    <name evidence="7" type="ORF">FFV09_06925</name>
</gene>
<feature type="transmembrane region" description="Helical" evidence="5">
    <location>
        <begin position="23"/>
        <end position="44"/>
    </location>
</feature>
<dbReference type="SUPFAM" id="SSF55383">
    <property type="entry name" value="Copper amine oxidase, domain N"/>
    <property type="match status" value="1"/>
</dbReference>
<dbReference type="Pfam" id="PF06347">
    <property type="entry name" value="SH3_4"/>
    <property type="match status" value="1"/>
</dbReference>
<keyword evidence="1 3" id="KW-0378">Hydrolase</keyword>
<dbReference type="InterPro" id="IPR036582">
    <property type="entry name" value="Mao_N_sf"/>
</dbReference>
<dbReference type="Proteomes" id="UP000316968">
    <property type="component" value="Chromosome"/>
</dbReference>
<keyword evidence="5" id="KW-1133">Transmembrane helix</keyword>
<accession>A0A4Y6UX56</accession>
<evidence type="ECO:0000256" key="5">
    <source>
        <dbReference type="SAM" id="Phobius"/>
    </source>
</evidence>
<keyword evidence="5" id="KW-0812">Transmembrane</keyword>
<keyword evidence="8" id="KW-1185">Reference proteome</keyword>
<evidence type="ECO:0000256" key="3">
    <source>
        <dbReference type="RuleBase" id="RU000489"/>
    </source>
</evidence>
<dbReference type="GO" id="GO:0005975">
    <property type="term" value="P:carbohydrate metabolic process"/>
    <property type="evidence" value="ECO:0007669"/>
    <property type="project" value="InterPro"/>
</dbReference>
<dbReference type="InterPro" id="IPR017853">
    <property type="entry name" value="GH"/>
</dbReference>
<dbReference type="InterPro" id="IPR001579">
    <property type="entry name" value="Glyco_hydro_18_chit_AS"/>
</dbReference>
<dbReference type="InterPro" id="IPR011583">
    <property type="entry name" value="Chitinase_II/V-like_cat"/>
</dbReference>
<sequence length="579" mass="64465">MQKGSCCDLKRNRQGRIRKKRRLGRVLLLGAVIAGAGWAVWSFLPNFDREQPEWRTVEKPIFIEGKWSGYHAVGSGESLKLPLSLIRESIHAYAYEDPDGETAILTTANELLVMAKDGKTAESNGKAYALASPLQEEEGSLYVPVEPLERLYGIRIEEQSPAGSVVVLRAGDRFRSGSAVDGGLFGSPKLRGDATLKAPIASELEAGTKLRVWNERDGWLYAQTADGSSGYIRESEVQLGQEEQIPVPETAPTAASREWADQKVNLAWEAVYERRPDPEVIEEMQGVNVVSPTWFELKDGAGNIRSKADSAYVGRAHNRGKQVWGLFSNSFEADWTREMLGDYETRANAIRQVLDEAAEYKLDGINLDFENVYTEDKAPFVAFVREFTVRARQAGLTVSVDVTPKSNSEMWSAFLDRRALGETVDFMMLMAYDEHWASSPKAGSVASLPWVEQSVSRILEEDEVPASKLVLGIPLYTRVWTETEENGEVKVSSSAVGMETSQKLVDENGAKRELLADVGQNYAEYKEDGALKRIWLEDGESLKRRIDLARKHDLAGVASWTRSFASAQAWEILQTVNEK</sequence>
<reference evidence="7 8" key="1">
    <citation type="submission" date="2019-06" db="EMBL/GenBank/DDBJ databases">
        <title>Saccharibacillus brassicae sp. nov., an endophytic bacterium isolated from Chinese cabbage seeds (Brassica pekinensis).</title>
        <authorList>
            <person name="Jiang L."/>
            <person name="Lee J."/>
            <person name="Kim S.W."/>
        </authorList>
    </citation>
    <scope>NUCLEOTIDE SEQUENCE [LARGE SCALE GENOMIC DNA]</scope>
    <source>
        <strain evidence="8">KCTC 43072 / ATSA2</strain>
    </source>
</reference>
<dbReference type="AlphaFoldDB" id="A0A4Y6UX56"/>
<organism evidence="7 8">
    <name type="scientific">Saccharibacillus brassicae</name>
    <dbReference type="NCBI Taxonomy" id="2583377"/>
    <lineage>
        <taxon>Bacteria</taxon>
        <taxon>Bacillati</taxon>
        <taxon>Bacillota</taxon>
        <taxon>Bacilli</taxon>
        <taxon>Bacillales</taxon>
        <taxon>Paenibacillaceae</taxon>
        <taxon>Saccharibacillus</taxon>
    </lineage>
</organism>
<dbReference type="GO" id="GO:0008061">
    <property type="term" value="F:chitin binding"/>
    <property type="evidence" value="ECO:0007669"/>
    <property type="project" value="InterPro"/>
</dbReference>
<evidence type="ECO:0000256" key="4">
    <source>
        <dbReference type="RuleBase" id="RU004453"/>
    </source>
</evidence>
<dbReference type="InterPro" id="IPR010466">
    <property type="entry name" value="DUF1058"/>
</dbReference>
<dbReference type="GO" id="GO:0004553">
    <property type="term" value="F:hydrolase activity, hydrolyzing O-glycosyl compounds"/>
    <property type="evidence" value="ECO:0007669"/>
    <property type="project" value="InterPro"/>
</dbReference>
<keyword evidence="5" id="KW-0472">Membrane</keyword>
<dbReference type="InterPro" id="IPR029070">
    <property type="entry name" value="Chitinase_insertion_sf"/>
</dbReference>
<keyword evidence="2 3" id="KW-0326">Glycosidase</keyword>
<evidence type="ECO:0000313" key="8">
    <source>
        <dbReference type="Proteomes" id="UP000316968"/>
    </source>
</evidence>
<dbReference type="Pfam" id="PF00704">
    <property type="entry name" value="Glyco_hydro_18"/>
    <property type="match status" value="1"/>
</dbReference>
<dbReference type="InterPro" id="IPR001223">
    <property type="entry name" value="Glyco_hydro18_cat"/>
</dbReference>
<proteinExistence type="inferred from homology"/>
<evidence type="ECO:0000259" key="6">
    <source>
        <dbReference type="PROSITE" id="PS51910"/>
    </source>
</evidence>
<dbReference type="OrthoDB" id="9775889at2"/>
<dbReference type="PROSITE" id="PS01095">
    <property type="entry name" value="GH18_1"/>
    <property type="match status" value="1"/>
</dbReference>